<proteinExistence type="predicted"/>
<sequence>MIALNVVGSSLDTMMLWGPMLECKTTIGTSSTIGEILCRRVRTKLPILLTYFFLNSSMPCCFSRARNEAFTWDSRYSFTEGNGPPKPWWRSA</sequence>
<gene>
    <name evidence="1" type="ORF">BN869_000006816_1</name>
</gene>
<dbReference type="EMBL" id="CDPU01000020">
    <property type="protein sequence ID" value="CEO50759.1"/>
    <property type="molecule type" value="Genomic_DNA"/>
</dbReference>
<accession>A0A0B7K0P0</accession>
<evidence type="ECO:0000313" key="1">
    <source>
        <dbReference type="EMBL" id="CEO50759.1"/>
    </source>
</evidence>
<name>A0A0B7K0P0_BIOOC</name>
<dbReference type="AlphaFoldDB" id="A0A0B7K0P0"/>
<protein>
    <submittedName>
        <fullName evidence="1">Uncharacterized protein</fullName>
    </submittedName>
</protein>
<reference evidence="1" key="1">
    <citation type="submission" date="2015-01" db="EMBL/GenBank/DDBJ databases">
        <authorList>
            <person name="Durling Mikael"/>
        </authorList>
    </citation>
    <scope>NUCLEOTIDE SEQUENCE</scope>
</reference>
<organism evidence="1">
    <name type="scientific">Bionectria ochroleuca</name>
    <name type="common">Gliocladium roseum</name>
    <dbReference type="NCBI Taxonomy" id="29856"/>
    <lineage>
        <taxon>Eukaryota</taxon>
        <taxon>Fungi</taxon>
        <taxon>Dikarya</taxon>
        <taxon>Ascomycota</taxon>
        <taxon>Pezizomycotina</taxon>
        <taxon>Sordariomycetes</taxon>
        <taxon>Hypocreomycetidae</taxon>
        <taxon>Hypocreales</taxon>
        <taxon>Bionectriaceae</taxon>
        <taxon>Clonostachys</taxon>
    </lineage>
</organism>